<dbReference type="Proteomes" id="UP001497482">
    <property type="component" value="Chromosome 7"/>
</dbReference>
<name>A0AAV2MFY8_KNICA</name>
<gene>
    <name evidence="1" type="ORF">KC01_LOCUS38562</name>
</gene>
<dbReference type="AlphaFoldDB" id="A0AAV2MFY8"/>
<evidence type="ECO:0000313" key="1">
    <source>
        <dbReference type="EMBL" id="CAL1612217.1"/>
    </source>
</evidence>
<protein>
    <submittedName>
        <fullName evidence="1">Uncharacterized protein</fullName>
    </submittedName>
</protein>
<organism evidence="1 2">
    <name type="scientific">Knipowitschia caucasica</name>
    <name type="common">Caucasian dwarf goby</name>
    <name type="synonym">Pomatoschistus caucasicus</name>
    <dbReference type="NCBI Taxonomy" id="637954"/>
    <lineage>
        <taxon>Eukaryota</taxon>
        <taxon>Metazoa</taxon>
        <taxon>Chordata</taxon>
        <taxon>Craniata</taxon>
        <taxon>Vertebrata</taxon>
        <taxon>Euteleostomi</taxon>
        <taxon>Actinopterygii</taxon>
        <taxon>Neopterygii</taxon>
        <taxon>Teleostei</taxon>
        <taxon>Neoteleostei</taxon>
        <taxon>Acanthomorphata</taxon>
        <taxon>Gobiaria</taxon>
        <taxon>Gobiiformes</taxon>
        <taxon>Gobioidei</taxon>
        <taxon>Gobiidae</taxon>
        <taxon>Gobiinae</taxon>
        <taxon>Knipowitschia</taxon>
    </lineage>
</organism>
<sequence>MSRAHDNLSLDVRALSSAARLCVFARSDASVQCRSSDAYRVRAPVLRFFPVPTESRECPVSRADKTLNAHYRTCRASKRTTVRQPRVKHCGFFP</sequence>
<keyword evidence="2" id="KW-1185">Reference proteome</keyword>
<proteinExistence type="predicted"/>
<evidence type="ECO:0000313" key="2">
    <source>
        <dbReference type="Proteomes" id="UP001497482"/>
    </source>
</evidence>
<dbReference type="EMBL" id="OZ035829">
    <property type="protein sequence ID" value="CAL1612217.1"/>
    <property type="molecule type" value="Genomic_DNA"/>
</dbReference>
<accession>A0AAV2MFY8</accession>
<reference evidence="1 2" key="1">
    <citation type="submission" date="2024-04" db="EMBL/GenBank/DDBJ databases">
        <authorList>
            <person name="Waldvogel A.-M."/>
            <person name="Schoenle A."/>
        </authorList>
    </citation>
    <scope>NUCLEOTIDE SEQUENCE [LARGE SCALE GENOMIC DNA]</scope>
</reference>